<dbReference type="Pfam" id="PF13377">
    <property type="entry name" value="Peripla_BP_3"/>
    <property type="match status" value="1"/>
</dbReference>
<evidence type="ECO:0000256" key="2">
    <source>
        <dbReference type="ARBA" id="ARBA00023125"/>
    </source>
</evidence>
<keyword evidence="1" id="KW-0805">Transcription regulation</keyword>
<feature type="domain" description="HTH lacI-type" evidence="4">
    <location>
        <begin position="2"/>
        <end position="56"/>
    </location>
</feature>
<protein>
    <submittedName>
        <fullName evidence="5">LacI family DNA-binding transcriptional regulator</fullName>
    </submittedName>
</protein>
<dbReference type="Pfam" id="PF00356">
    <property type="entry name" value="LacI"/>
    <property type="match status" value="1"/>
</dbReference>
<keyword evidence="6" id="KW-1185">Reference proteome</keyword>
<dbReference type="PROSITE" id="PS00356">
    <property type="entry name" value="HTH_LACI_1"/>
    <property type="match status" value="1"/>
</dbReference>
<dbReference type="EMBL" id="JAUHPX010000001">
    <property type="protein sequence ID" value="MDN4486918.1"/>
    <property type="molecule type" value="Genomic_DNA"/>
</dbReference>
<organism evidence="5 6">
    <name type="scientific">Demequina lignilytica</name>
    <dbReference type="NCBI Taxonomy" id="3051663"/>
    <lineage>
        <taxon>Bacteria</taxon>
        <taxon>Bacillati</taxon>
        <taxon>Actinomycetota</taxon>
        <taxon>Actinomycetes</taxon>
        <taxon>Micrococcales</taxon>
        <taxon>Demequinaceae</taxon>
        <taxon>Demequina</taxon>
    </lineage>
</organism>
<evidence type="ECO:0000256" key="3">
    <source>
        <dbReference type="ARBA" id="ARBA00023163"/>
    </source>
</evidence>
<dbReference type="InterPro" id="IPR010982">
    <property type="entry name" value="Lambda_DNA-bd_dom_sf"/>
</dbReference>
<dbReference type="Gene3D" id="1.10.260.40">
    <property type="entry name" value="lambda repressor-like DNA-binding domains"/>
    <property type="match status" value="1"/>
</dbReference>
<dbReference type="PANTHER" id="PTHR30146">
    <property type="entry name" value="LACI-RELATED TRANSCRIPTIONAL REPRESSOR"/>
    <property type="match status" value="1"/>
</dbReference>
<dbReference type="Proteomes" id="UP001172737">
    <property type="component" value="Unassembled WGS sequence"/>
</dbReference>
<dbReference type="GO" id="GO:0000976">
    <property type="term" value="F:transcription cis-regulatory region binding"/>
    <property type="evidence" value="ECO:0007669"/>
    <property type="project" value="TreeGrafter"/>
</dbReference>
<keyword evidence="2 5" id="KW-0238">DNA-binding</keyword>
<gene>
    <name evidence="5" type="ORF">QQX10_01920</name>
</gene>
<dbReference type="PANTHER" id="PTHR30146:SF138">
    <property type="entry name" value="TRANSCRIPTIONAL REGULATORY PROTEIN"/>
    <property type="match status" value="1"/>
</dbReference>
<keyword evidence="3" id="KW-0804">Transcription</keyword>
<reference evidence="5" key="1">
    <citation type="submission" date="2023-06" db="EMBL/GenBank/DDBJ databases">
        <title>Sysu t00039.</title>
        <authorList>
            <person name="Gao L."/>
            <person name="Fang B.-Z."/>
            <person name="Li W.-J."/>
        </authorList>
    </citation>
    <scope>NUCLEOTIDE SEQUENCE</scope>
    <source>
        <strain evidence="5">SYSU T00039</strain>
    </source>
</reference>
<dbReference type="InterPro" id="IPR000843">
    <property type="entry name" value="HTH_LacI"/>
</dbReference>
<dbReference type="AlphaFoldDB" id="A0AAW7M6T0"/>
<dbReference type="InterPro" id="IPR028082">
    <property type="entry name" value="Peripla_BP_I"/>
</dbReference>
<sequence>MATLRDVAQAAGVSPATASRALSAPDSVSSGRRFKVLEAAQRLGYQPNRSAQALASGRNRHLGLVLPDLANPYFATIAKGVQLEARESSNAVLVADTDEDPRREHDVVRELQTRVDGVVLCSPRMPEEQILECAARGPLVLVNREIEGIPSVTFDVASGMRQTLLHLRALDHRTIAYVGGPETSWSDRHRRRGLDSVAGITVIDLGPHRPVHAGGFAAADLALETGATAVVCFNDLVALGVVSRLQSRGVAIPSGMNVVGFDNIPGSTYVTPALTTVAVPLQRAGREAAMLLDPSLSPADAAPAQLRLDVELIIRESTAPLTPAP</sequence>
<dbReference type="GO" id="GO:0003700">
    <property type="term" value="F:DNA-binding transcription factor activity"/>
    <property type="evidence" value="ECO:0007669"/>
    <property type="project" value="TreeGrafter"/>
</dbReference>
<name>A0AAW7M6T0_9MICO</name>
<dbReference type="InterPro" id="IPR046335">
    <property type="entry name" value="LacI/GalR-like_sensor"/>
</dbReference>
<evidence type="ECO:0000313" key="5">
    <source>
        <dbReference type="EMBL" id="MDN4486918.1"/>
    </source>
</evidence>
<dbReference type="SUPFAM" id="SSF53822">
    <property type="entry name" value="Periplasmic binding protein-like I"/>
    <property type="match status" value="1"/>
</dbReference>
<dbReference type="CDD" id="cd01392">
    <property type="entry name" value="HTH_LacI"/>
    <property type="match status" value="1"/>
</dbReference>
<dbReference type="PROSITE" id="PS50932">
    <property type="entry name" value="HTH_LACI_2"/>
    <property type="match status" value="1"/>
</dbReference>
<evidence type="ECO:0000259" key="4">
    <source>
        <dbReference type="PROSITE" id="PS50932"/>
    </source>
</evidence>
<dbReference type="Gene3D" id="3.40.50.2300">
    <property type="match status" value="2"/>
</dbReference>
<accession>A0AAW7M6T0</accession>
<evidence type="ECO:0000313" key="6">
    <source>
        <dbReference type="Proteomes" id="UP001172737"/>
    </source>
</evidence>
<comment type="caution">
    <text evidence="5">The sequence shown here is derived from an EMBL/GenBank/DDBJ whole genome shotgun (WGS) entry which is preliminary data.</text>
</comment>
<proteinExistence type="predicted"/>
<evidence type="ECO:0000256" key="1">
    <source>
        <dbReference type="ARBA" id="ARBA00023015"/>
    </source>
</evidence>
<dbReference type="RefSeq" id="WP_301120533.1">
    <property type="nucleotide sequence ID" value="NZ_JAUHPX010000001.1"/>
</dbReference>
<dbReference type="CDD" id="cd06267">
    <property type="entry name" value="PBP1_LacI_sugar_binding-like"/>
    <property type="match status" value="1"/>
</dbReference>
<dbReference type="SMART" id="SM00354">
    <property type="entry name" value="HTH_LACI"/>
    <property type="match status" value="1"/>
</dbReference>
<dbReference type="SUPFAM" id="SSF47413">
    <property type="entry name" value="lambda repressor-like DNA-binding domains"/>
    <property type="match status" value="1"/>
</dbReference>